<accession>A0A914UXT5</accession>
<dbReference type="AlphaFoldDB" id="A0A914UXT5"/>
<protein>
    <submittedName>
        <fullName evidence="2">Uncharacterized protein</fullName>
    </submittedName>
</protein>
<organism evidence="1 2">
    <name type="scientific">Plectus sambesii</name>
    <dbReference type="NCBI Taxonomy" id="2011161"/>
    <lineage>
        <taxon>Eukaryota</taxon>
        <taxon>Metazoa</taxon>
        <taxon>Ecdysozoa</taxon>
        <taxon>Nematoda</taxon>
        <taxon>Chromadorea</taxon>
        <taxon>Plectida</taxon>
        <taxon>Plectina</taxon>
        <taxon>Plectoidea</taxon>
        <taxon>Plectidae</taxon>
        <taxon>Plectus</taxon>
    </lineage>
</organism>
<evidence type="ECO:0000313" key="1">
    <source>
        <dbReference type="Proteomes" id="UP000887566"/>
    </source>
</evidence>
<name>A0A914UXT5_9BILA</name>
<evidence type="ECO:0000313" key="2">
    <source>
        <dbReference type="WBParaSite" id="PSAMB.scaffold1329size32864.g12428.t1"/>
    </source>
</evidence>
<reference evidence="2" key="1">
    <citation type="submission" date="2022-11" db="UniProtKB">
        <authorList>
            <consortium name="WormBaseParasite"/>
        </authorList>
    </citation>
    <scope>IDENTIFICATION</scope>
</reference>
<dbReference type="WBParaSite" id="PSAMB.scaffold1329size32864.g12428.t1">
    <property type="protein sequence ID" value="PSAMB.scaffold1329size32864.g12428.t1"/>
    <property type="gene ID" value="PSAMB.scaffold1329size32864.g12428"/>
</dbReference>
<proteinExistence type="predicted"/>
<dbReference type="Proteomes" id="UP000887566">
    <property type="component" value="Unplaced"/>
</dbReference>
<keyword evidence="1" id="KW-1185">Reference proteome</keyword>
<sequence>MLRLLAIVFQNQNVTFALSQYMSDNSAAYVNCYKDLTNAIFKKSRVTIVLSQYVSDDSATFVDCHKDLTERTTMGIPVKDYDTPLISRPPKR</sequence>